<evidence type="ECO:0000313" key="2">
    <source>
        <dbReference type="EMBL" id="CAL1370947.1"/>
    </source>
</evidence>
<keyword evidence="3" id="KW-1185">Reference proteome</keyword>
<dbReference type="AlphaFoldDB" id="A0AAV2DDR5"/>
<sequence length="97" mass="10514">MVDDDEEDTPTFPDLPTVQFPDTQAHGGHVAPTPFLSSSADESSQFLEPQNSSFVDHSPESPASPSSADEDHSTDEDFADAEPDYQEESDDELLLGD</sequence>
<feature type="compositionally biased region" description="Acidic residues" evidence="1">
    <location>
        <begin position="72"/>
        <end position="97"/>
    </location>
</feature>
<feature type="region of interest" description="Disordered" evidence="1">
    <location>
        <begin position="1"/>
        <end position="97"/>
    </location>
</feature>
<dbReference type="EMBL" id="OZ034815">
    <property type="protein sequence ID" value="CAL1370947.1"/>
    <property type="molecule type" value="Genomic_DNA"/>
</dbReference>
<organism evidence="2 3">
    <name type="scientific">Linum trigynum</name>
    <dbReference type="NCBI Taxonomy" id="586398"/>
    <lineage>
        <taxon>Eukaryota</taxon>
        <taxon>Viridiplantae</taxon>
        <taxon>Streptophyta</taxon>
        <taxon>Embryophyta</taxon>
        <taxon>Tracheophyta</taxon>
        <taxon>Spermatophyta</taxon>
        <taxon>Magnoliopsida</taxon>
        <taxon>eudicotyledons</taxon>
        <taxon>Gunneridae</taxon>
        <taxon>Pentapetalae</taxon>
        <taxon>rosids</taxon>
        <taxon>fabids</taxon>
        <taxon>Malpighiales</taxon>
        <taxon>Linaceae</taxon>
        <taxon>Linum</taxon>
    </lineage>
</organism>
<protein>
    <submittedName>
        <fullName evidence="2">Uncharacterized protein</fullName>
    </submittedName>
</protein>
<reference evidence="2 3" key="1">
    <citation type="submission" date="2024-04" db="EMBL/GenBank/DDBJ databases">
        <authorList>
            <person name="Fracassetti M."/>
        </authorList>
    </citation>
    <scope>NUCLEOTIDE SEQUENCE [LARGE SCALE GENOMIC DNA]</scope>
</reference>
<proteinExistence type="predicted"/>
<name>A0AAV2DDR5_9ROSI</name>
<dbReference type="Proteomes" id="UP001497516">
    <property type="component" value="Chromosome 2"/>
</dbReference>
<evidence type="ECO:0000256" key="1">
    <source>
        <dbReference type="SAM" id="MobiDB-lite"/>
    </source>
</evidence>
<gene>
    <name evidence="2" type="ORF">LTRI10_LOCUS13039</name>
</gene>
<accession>A0AAV2DDR5</accession>
<feature type="compositionally biased region" description="Polar residues" evidence="1">
    <location>
        <begin position="35"/>
        <end position="55"/>
    </location>
</feature>
<evidence type="ECO:0000313" key="3">
    <source>
        <dbReference type="Proteomes" id="UP001497516"/>
    </source>
</evidence>